<accession>A0A2K3KFJ9</accession>
<sequence>MKGKSHGVTVGAEQALKISNCPDWDANANYAEFGSEEEMLLMAFSDMNTEYKHEA</sequence>
<reference evidence="1 2" key="1">
    <citation type="journal article" date="2014" name="Am. J. Bot.">
        <title>Genome assembly and annotation for red clover (Trifolium pratense; Fabaceae).</title>
        <authorList>
            <person name="Istvanek J."/>
            <person name="Jaros M."/>
            <person name="Krenek A."/>
            <person name="Repkova J."/>
        </authorList>
    </citation>
    <scope>NUCLEOTIDE SEQUENCE [LARGE SCALE GENOMIC DNA]</scope>
    <source>
        <strain evidence="2">cv. Tatra</strain>
        <tissue evidence="1">Young leaves</tissue>
    </source>
</reference>
<protein>
    <submittedName>
        <fullName evidence="1">Uncharacterized protein</fullName>
    </submittedName>
</protein>
<proteinExistence type="predicted"/>
<reference evidence="1 2" key="2">
    <citation type="journal article" date="2017" name="Front. Plant Sci.">
        <title>Gene Classification and Mining of Molecular Markers Useful in Red Clover (Trifolium pratense) Breeding.</title>
        <authorList>
            <person name="Istvanek J."/>
            <person name="Dluhosova J."/>
            <person name="Dluhos P."/>
            <person name="Patkova L."/>
            <person name="Nedelnik J."/>
            <person name="Repkova J."/>
        </authorList>
    </citation>
    <scope>NUCLEOTIDE SEQUENCE [LARGE SCALE GENOMIC DNA]</scope>
    <source>
        <strain evidence="2">cv. Tatra</strain>
        <tissue evidence="1">Young leaves</tissue>
    </source>
</reference>
<evidence type="ECO:0000313" key="1">
    <source>
        <dbReference type="EMBL" id="PNX65066.1"/>
    </source>
</evidence>
<dbReference type="EMBL" id="ASHM01174403">
    <property type="protein sequence ID" value="PNX65066.1"/>
    <property type="molecule type" value="Genomic_DNA"/>
</dbReference>
<evidence type="ECO:0000313" key="2">
    <source>
        <dbReference type="Proteomes" id="UP000236291"/>
    </source>
</evidence>
<comment type="caution">
    <text evidence="1">The sequence shown here is derived from an EMBL/GenBank/DDBJ whole genome shotgun (WGS) entry which is preliminary data.</text>
</comment>
<feature type="non-terminal residue" evidence="1">
    <location>
        <position position="55"/>
    </location>
</feature>
<name>A0A2K3KFJ9_TRIPR</name>
<dbReference type="AlphaFoldDB" id="A0A2K3KFJ9"/>
<dbReference type="Proteomes" id="UP000236291">
    <property type="component" value="Unassembled WGS sequence"/>
</dbReference>
<organism evidence="1 2">
    <name type="scientific">Trifolium pratense</name>
    <name type="common">Red clover</name>
    <dbReference type="NCBI Taxonomy" id="57577"/>
    <lineage>
        <taxon>Eukaryota</taxon>
        <taxon>Viridiplantae</taxon>
        <taxon>Streptophyta</taxon>
        <taxon>Embryophyta</taxon>
        <taxon>Tracheophyta</taxon>
        <taxon>Spermatophyta</taxon>
        <taxon>Magnoliopsida</taxon>
        <taxon>eudicotyledons</taxon>
        <taxon>Gunneridae</taxon>
        <taxon>Pentapetalae</taxon>
        <taxon>rosids</taxon>
        <taxon>fabids</taxon>
        <taxon>Fabales</taxon>
        <taxon>Fabaceae</taxon>
        <taxon>Papilionoideae</taxon>
        <taxon>50 kb inversion clade</taxon>
        <taxon>NPAAA clade</taxon>
        <taxon>Hologalegina</taxon>
        <taxon>IRL clade</taxon>
        <taxon>Trifolieae</taxon>
        <taxon>Trifolium</taxon>
    </lineage>
</organism>
<gene>
    <name evidence="1" type="ORF">L195_g062417</name>
</gene>